<dbReference type="CDD" id="cd07720">
    <property type="entry name" value="OPHC2-like_MBL-fold"/>
    <property type="match status" value="1"/>
</dbReference>
<accession>A0A916ZP67</accession>
<evidence type="ECO:0000256" key="4">
    <source>
        <dbReference type="ARBA" id="ARBA00022833"/>
    </source>
</evidence>
<sequence>MKAGAFHVKQSPRRFGTYEVLRLKDGVFEAGPEVLIHASGEAARERLRAEWGEARIRIDVNAFLLRDASGVTLVDAGTGPEWGPNFGHLRQELAALGIARGDVRRVILTHIHGDHALGLFDGEERYFPEAEILVPMADLAFFLDPRQRERLPKARQGAFDIAERLKRLYGARLVPIMEGIILPGIEAVALPGHTPGHTGYLLRDAAGGLLLWADALHLEEHQARDPNVGLAFDIDPEVAALTRRSILERAARQGWIVCGGHLPDFRWVRAEGQGFRLLPA</sequence>
<keyword evidence="7" id="KW-1185">Reference proteome</keyword>
<evidence type="ECO:0000313" key="7">
    <source>
        <dbReference type="Proteomes" id="UP000644699"/>
    </source>
</evidence>
<evidence type="ECO:0000313" key="6">
    <source>
        <dbReference type="EMBL" id="GGE07185.1"/>
    </source>
</evidence>
<comment type="similarity">
    <text evidence="1">Belongs to the metallo-beta-lactamase superfamily.</text>
</comment>
<gene>
    <name evidence="6" type="ORF">GCM10011390_27810</name>
</gene>
<dbReference type="Proteomes" id="UP000644699">
    <property type="component" value="Unassembled WGS sequence"/>
</dbReference>
<dbReference type="GO" id="GO:0046872">
    <property type="term" value="F:metal ion binding"/>
    <property type="evidence" value="ECO:0007669"/>
    <property type="project" value="UniProtKB-KW"/>
</dbReference>
<evidence type="ECO:0000256" key="1">
    <source>
        <dbReference type="ARBA" id="ARBA00007749"/>
    </source>
</evidence>
<reference evidence="6" key="1">
    <citation type="journal article" date="2014" name="Int. J. Syst. Evol. Microbiol.">
        <title>Complete genome sequence of Corynebacterium casei LMG S-19264T (=DSM 44701T), isolated from a smear-ripened cheese.</title>
        <authorList>
            <consortium name="US DOE Joint Genome Institute (JGI-PGF)"/>
            <person name="Walter F."/>
            <person name="Albersmeier A."/>
            <person name="Kalinowski J."/>
            <person name="Ruckert C."/>
        </authorList>
    </citation>
    <scope>NUCLEOTIDE SEQUENCE</scope>
    <source>
        <strain evidence="6">CGMCC 1.15367</strain>
    </source>
</reference>
<proteinExistence type="inferred from homology"/>
<keyword evidence="4" id="KW-0862">Zinc</keyword>
<dbReference type="InterPro" id="IPR001279">
    <property type="entry name" value="Metallo-B-lactamas"/>
</dbReference>
<reference evidence="6" key="2">
    <citation type="submission" date="2020-09" db="EMBL/GenBank/DDBJ databases">
        <authorList>
            <person name="Sun Q."/>
            <person name="Zhou Y."/>
        </authorList>
    </citation>
    <scope>NUCLEOTIDE SEQUENCE</scope>
    <source>
        <strain evidence="6">CGMCC 1.15367</strain>
    </source>
</reference>
<name>A0A916ZP67_9HYPH</name>
<dbReference type="SUPFAM" id="SSF56281">
    <property type="entry name" value="Metallo-hydrolase/oxidoreductase"/>
    <property type="match status" value="1"/>
</dbReference>
<protein>
    <submittedName>
        <fullName evidence="6">MBL fold metallo-hydrolase</fullName>
    </submittedName>
</protein>
<organism evidence="6 7">
    <name type="scientific">Aureimonas endophytica</name>
    <dbReference type="NCBI Taxonomy" id="2027858"/>
    <lineage>
        <taxon>Bacteria</taxon>
        <taxon>Pseudomonadati</taxon>
        <taxon>Pseudomonadota</taxon>
        <taxon>Alphaproteobacteria</taxon>
        <taxon>Hyphomicrobiales</taxon>
        <taxon>Aurantimonadaceae</taxon>
        <taxon>Aureimonas</taxon>
    </lineage>
</organism>
<dbReference type="InterPro" id="IPR036866">
    <property type="entry name" value="RibonucZ/Hydroxyglut_hydro"/>
</dbReference>
<dbReference type="GO" id="GO:0016787">
    <property type="term" value="F:hydrolase activity"/>
    <property type="evidence" value="ECO:0007669"/>
    <property type="project" value="UniProtKB-KW"/>
</dbReference>
<feature type="domain" description="Metallo-beta-lactamase" evidence="5">
    <location>
        <begin position="59"/>
        <end position="261"/>
    </location>
</feature>
<dbReference type="AlphaFoldDB" id="A0A916ZP67"/>
<evidence type="ECO:0000256" key="2">
    <source>
        <dbReference type="ARBA" id="ARBA00022723"/>
    </source>
</evidence>
<evidence type="ECO:0000256" key="3">
    <source>
        <dbReference type="ARBA" id="ARBA00022801"/>
    </source>
</evidence>
<keyword evidence="3" id="KW-0378">Hydrolase</keyword>
<dbReference type="Gene3D" id="3.60.15.10">
    <property type="entry name" value="Ribonuclease Z/Hydroxyacylglutathione hydrolase-like"/>
    <property type="match status" value="1"/>
</dbReference>
<dbReference type="InterPro" id="IPR051013">
    <property type="entry name" value="MBL_superfamily_lactonases"/>
</dbReference>
<comment type="caution">
    <text evidence="6">The sequence shown here is derived from an EMBL/GenBank/DDBJ whole genome shotgun (WGS) entry which is preliminary data.</text>
</comment>
<dbReference type="PANTHER" id="PTHR42978">
    <property type="entry name" value="QUORUM-QUENCHING LACTONASE YTNP-RELATED-RELATED"/>
    <property type="match status" value="1"/>
</dbReference>
<evidence type="ECO:0000259" key="5">
    <source>
        <dbReference type="SMART" id="SM00849"/>
    </source>
</evidence>
<dbReference type="EMBL" id="BMIQ01000004">
    <property type="protein sequence ID" value="GGE07185.1"/>
    <property type="molecule type" value="Genomic_DNA"/>
</dbReference>
<dbReference type="Pfam" id="PF00753">
    <property type="entry name" value="Lactamase_B"/>
    <property type="match status" value="1"/>
</dbReference>
<keyword evidence="2" id="KW-0479">Metal-binding</keyword>
<dbReference type="SMART" id="SM00849">
    <property type="entry name" value="Lactamase_B"/>
    <property type="match status" value="1"/>
</dbReference>